<dbReference type="AlphaFoldDB" id="A0A8J2SCB3"/>
<proteinExistence type="predicted"/>
<dbReference type="EMBL" id="CAKKNE010000002">
    <property type="protein sequence ID" value="CAH0367776.1"/>
    <property type="molecule type" value="Genomic_DNA"/>
</dbReference>
<accession>A0A8J2SCB3</accession>
<sequence length="141" mass="15588">FYLSGRLRASAWSAVSRDSSRCARWRPVSGPSFAGAAPPCDQPLPTKEPLRSPATVPVERGAIAAASSEGRAGGGGGCGPSGVFRCTGLFERRRFCLFISFFIRFFSFLRRFFSLRSRRASLSSLLEDDDESLRRRRPISY</sequence>
<gene>
    <name evidence="1" type="ORF">PECAL_2P08150</name>
</gene>
<organism evidence="1 2">
    <name type="scientific">Pelagomonas calceolata</name>
    <dbReference type="NCBI Taxonomy" id="35677"/>
    <lineage>
        <taxon>Eukaryota</taxon>
        <taxon>Sar</taxon>
        <taxon>Stramenopiles</taxon>
        <taxon>Ochrophyta</taxon>
        <taxon>Pelagophyceae</taxon>
        <taxon>Pelagomonadales</taxon>
        <taxon>Pelagomonadaceae</taxon>
        <taxon>Pelagomonas</taxon>
    </lineage>
</organism>
<keyword evidence="2" id="KW-1185">Reference proteome</keyword>
<dbReference type="Proteomes" id="UP000789595">
    <property type="component" value="Unassembled WGS sequence"/>
</dbReference>
<reference evidence="1" key="1">
    <citation type="submission" date="2021-11" db="EMBL/GenBank/DDBJ databases">
        <authorList>
            <consortium name="Genoscope - CEA"/>
            <person name="William W."/>
        </authorList>
    </citation>
    <scope>NUCLEOTIDE SEQUENCE</scope>
</reference>
<evidence type="ECO:0000313" key="1">
    <source>
        <dbReference type="EMBL" id="CAH0367776.1"/>
    </source>
</evidence>
<evidence type="ECO:0000313" key="2">
    <source>
        <dbReference type="Proteomes" id="UP000789595"/>
    </source>
</evidence>
<comment type="caution">
    <text evidence="1">The sequence shown here is derived from an EMBL/GenBank/DDBJ whole genome shotgun (WGS) entry which is preliminary data.</text>
</comment>
<name>A0A8J2SCB3_9STRA</name>
<protein>
    <submittedName>
        <fullName evidence="1">Uncharacterized protein</fullName>
    </submittedName>
</protein>
<feature type="non-terminal residue" evidence="1">
    <location>
        <position position="1"/>
    </location>
</feature>